<sequence length="468" mass="50432">MKPGPHSAITTTPRVLAAAAATLCLSVSAGSAQESGETKQVTGVFDDGQEWQISVPQDWNGIVINDLDSVGNVEDGTMRATFFLNNGYAYTGTRRHPDRNTNWDPKAESDNMVRVLDQFEEQFGEPEHAIQFGCSGGGSVGLSVAEDHPDRFDGVISMHASTPVELANMRLDLAISLKALLDPEGDLNPIIADGDQAAAREAWQTALNEAAETPEGRARMALATAIAQYPVWGSQGSPEADLPDWNDPESLQDAMVRVATDGALRSVTGRPMWDNPAGLMSWTTDIDYHAFYANASEQQRDLVASMYEKAGLDPETDIAADIDKVNAWPRVDATAEGIDYYRARTHTGKIGIPVLHISNIGDGGTPATVMAGYVAKIAREGTEDLYRQAFINASGHCTFNEAELAAATAAMVKRLETGEWADLDPEAMNALGASAGEARFVALDGDHGFRLPEQFNRAFFRDSEVPNL</sequence>
<feature type="domain" description="DUF6351" evidence="2">
    <location>
        <begin position="53"/>
        <end position="159"/>
    </location>
</feature>
<keyword evidence="3" id="KW-0614">Plasmid</keyword>
<keyword evidence="1" id="KW-0732">Signal</keyword>
<dbReference type="EMBL" id="CP047169">
    <property type="protein sequence ID" value="QRF68939.1"/>
    <property type="molecule type" value="Genomic_DNA"/>
</dbReference>
<reference evidence="3 4" key="1">
    <citation type="submission" date="2019-12" db="EMBL/GenBank/DDBJ databases">
        <title>Complete Genome Sequence of a Quorum-Sensing Bacterium,Rhodobacteraceae bacterium C31, Isolated from a marine microalgae symbiotic bacteria.</title>
        <authorList>
            <person name="Zhang Y."/>
        </authorList>
    </citation>
    <scope>NUCLEOTIDE SEQUENCE [LARGE SCALE GENOMIC DNA]</scope>
    <source>
        <strain evidence="3 4">C31</strain>
        <plasmid evidence="3 4">p-SCP3</plasmid>
    </source>
</reference>
<dbReference type="InterPro" id="IPR045556">
    <property type="entry name" value="DUF6351"/>
</dbReference>
<organism evidence="3 4">
    <name type="scientific">Ponticoccus alexandrii</name>
    <dbReference type="NCBI Taxonomy" id="1943633"/>
    <lineage>
        <taxon>Bacteria</taxon>
        <taxon>Pseudomonadati</taxon>
        <taxon>Pseudomonadota</taxon>
        <taxon>Alphaproteobacteria</taxon>
        <taxon>Rhodobacterales</taxon>
        <taxon>Roseobacteraceae</taxon>
        <taxon>Ponticoccus</taxon>
    </lineage>
</organism>
<evidence type="ECO:0000313" key="3">
    <source>
        <dbReference type="EMBL" id="QRF68939.1"/>
    </source>
</evidence>
<evidence type="ECO:0000313" key="4">
    <source>
        <dbReference type="Proteomes" id="UP000596387"/>
    </source>
</evidence>
<accession>A0ABX7FFV8</accession>
<feature type="signal peptide" evidence="1">
    <location>
        <begin position="1"/>
        <end position="32"/>
    </location>
</feature>
<evidence type="ECO:0000256" key="1">
    <source>
        <dbReference type="SAM" id="SignalP"/>
    </source>
</evidence>
<name>A0ABX7FFV8_9RHOB</name>
<dbReference type="Gene3D" id="3.40.50.1820">
    <property type="entry name" value="alpha/beta hydrolase"/>
    <property type="match status" value="1"/>
</dbReference>
<feature type="chain" id="PRO_5045737339" description="DUF6351 domain-containing protein" evidence="1">
    <location>
        <begin position="33"/>
        <end position="468"/>
    </location>
</feature>
<keyword evidence="4" id="KW-1185">Reference proteome</keyword>
<dbReference type="RefSeq" id="WP_023850036.1">
    <property type="nucleotide sequence ID" value="NZ_CP047169.1"/>
</dbReference>
<geneLocation type="plasmid" evidence="3 4">
    <name>p-SCP3</name>
</geneLocation>
<dbReference type="Pfam" id="PF19878">
    <property type="entry name" value="DUF6351"/>
    <property type="match status" value="1"/>
</dbReference>
<dbReference type="Proteomes" id="UP000596387">
    <property type="component" value="Plasmid p-SCP3"/>
</dbReference>
<gene>
    <name evidence="3" type="ORF">GQA70_21470</name>
</gene>
<dbReference type="InterPro" id="IPR029058">
    <property type="entry name" value="AB_hydrolase_fold"/>
</dbReference>
<protein>
    <recommendedName>
        <fullName evidence="2">DUF6351 domain-containing protein</fullName>
    </recommendedName>
</protein>
<proteinExistence type="predicted"/>
<dbReference type="SUPFAM" id="SSF53474">
    <property type="entry name" value="alpha/beta-Hydrolases"/>
    <property type="match status" value="1"/>
</dbReference>
<evidence type="ECO:0000259" key="2">
    <source>
        <dbReference type="Pfam" id="PF19878"/>
    </source>
</evidence>